<dbReference type="OrthoDB" id="2196434at2"/>
<dbReference type="EMBL" id="AJAQ01000033">
    <property type="protein sequence ID" value="EOH91652.1"/>
    <property type="molecule type" value="Genomic_DNA"/>
</dbReference>
<keyword evidence="1" id="KW-0732">Signal</keyword>
<protein>
    <recommendedName>
        <fullName evidence="4">Peptidase M60 domain-containing protein</fullName>
    </recommendedName>
</protein>
<dbReference type="Proteomes" id="UP000013782">
    <property type="component" value="Unassembled WGS sequence"/>
</dbReference>
<evidence type="ECO:0008006" key="4">
    <source>
        <dbReference type="Google" id="ProtNLM"/>
    </source>
</evidence>
<evidence type="ECO:0000313" key="2">
    <source>
        <dbReference type="EMBL" id="EOH91652.1"/>
    </source>
</evidence>
<dbReference type="HOGENOM" id="CLU_672204_0_0_9"/>
<feature type="chain" id="PRO_5004354901" description="Peptidase M60 domain-containing protein" evidence="1">
    <location>
        <begin position="28"/>
        <end position="437"/>
    </location>
</feature>
<sequence>MKRRMKWLCLLVLGFVFLIAGSSKAEAADKPLTVNRFLTMVYTEDKAEAIPIRNATVRILYYDAQGKRQVLRNDLTSDDNGEVKNVTVNVPEEITRIYFEYVLSRPEVGNIVNSKGITYRPITSWPIPENRTIDVTSTRYFINAQVEDVKEYNYQSIKIWNCYYDMVMETRDSVQNALDAFPQLQSGFTYTFKPITVLYENRYKRTNNPTFVSSSSYNIGEIKLGQSYINIPHMDAMNTYTRAQQDEFYNVNLSHEWGHWAMHLATGRLAAGTYSSHTGFNVNETMSYKEGWSVFQANRYTYGYNWNWLLDNSIQRALGKYEFCYGRSTNWTVNSAFRDMYDIASPREPEDQYDIAQAWMPDVVNADPEYRQRLSTGLLFIIMANSKAKTFAEYIAYMDANDFIKDGEAFNQIMQLNGFDTKGRFTLDGEGNPIVYE</sequence>
<evidence type="ECO:0000256" key="1">
    <source>
        <dbReference type="SAM" id="SignalP"/>
    </source>
</evidence>
<proteinExistence type="predicted"/>
<keyword evidence="3" id="KW-1185">Reference proteome</keyword>
<reference evidence="2 3" key="1">
    <citation type="submission" date="2013-02" db="EMBL/GenBank/DDBJ databases">
        <title>The Genome Sequence of Enterococcus pallens BAA-351.</title>
        <authorList>
            <consortium name="The Broad Institute Genome Sequencing Platform"/>
            <consortium name="The Broad Institute Genome Sequencing Center for Infectious Disease"/>
            <person name="Earl A.M."/>
            <person name="Gilmore M.S."/>
            <person name="Lebreton F."/>
            <person name="Walker B."/>
            <person name="Young S.K."/>
            <person name="Zeng Q."/>
            <person name="Gargeya S."/>
            <person name="Fitzgerald M."/>
            <person name="Haas B."/>
            <person name="Abouelleil A."/>
            <person name="Alvarado L."/>
            <person name="Arachchi H.M."/>
            <person name="Berlin A.M."/>
            <person name="Chapman S.B."/>
            <person name="Dewar J."/>
            <person name="Goldberg J."/>
            <person name="Griggs A."/>
            <person name="Gujja S."/>
            <person name="Hansen M."/>
            <person name="Howarth C."/>
            <person name="Imamovic A."/>
            <person name="Larimer J."/>
            <person name="McCowan C."/>
            <person name="Murphy C."/>
            <person name="Neiman D."/>
            <person name="Pearson M."/>
            <person name="Priest M."/>
            <person name="Roberts A."/>
            <person name="Saif S."/>
            <person name="Shea T."/>
            <person name="Sisk P."/>
            <person name="Sykes S."/>
            <person name="Wortman J."/>
            <person name="Nusbaum C."/>
            <person name="Birren B."/>
        </authorList>
    </citation>
    <scope>NUCLEOTIDE SEQUENCE [LARGE SCALE GENOMIC DNA]</scope>
    <source>
        <strain evidence="2 3">ATCC BAA-351</strain>
    </source>
</reference>
<accession>R2Q555</accession>
<dbReference type="AlphaFoldDB" id="R2Q555"/>
<gene>
    <name evidence="2" type="ORF">UAU_02954</name>
</gene>
<organism evidence="2 3">
    <name type="scientific">Enterococcus pallens ATCC BAA-351</name>
    <dbReference type="NCBI Taxonomy" id="1158607"/>
    <lineage>
        <taxon>Bacteria</taxon>
        <taxon>Bacillati</taxon>
        <taxon>Bacillota</taxon>
        <taxon>Bacilli</taxon>
        <taxon>Lactobacillales</taxon>
        <taxon>Enterococcaceae</taxon>
        <taxon>Enterococcus</taxon>
    </lineage>
</organism>
<name>R2Q555_9ENTE</name>
<feature type="signal peptide" evidence="1">
    <location>
        <begin position="1"/>
        <end position="27"/>
    </location>
</feature>
<evidence type="ECO:0000313" key="3">
    <source>
        <dbReference type="Proteomes" id="UP000013782"/>
    </source>
</evidence>
<dbReference type="PATRIC" id="fig|1158607.3.peg.2935"/>
<comment type="caution">
    <text evidence="2">The sequence shown here is derived from an EMBL/GenBank/DDBJ whole genome shotgun (WGS) entry which is preliminary data.</text>
</comment>
<dbReference type="RefSeq" id="WP_010757936.1">
    <property type="nucleotide sequence ID" value="NZ_ASWD01000001.1"/>
</dbReference>